<dbReference type="Proteomes" id="UP000693981">
    <property type="component" value="Unassembled WGS sequence"/>
</dbReference>
<reference evidence="1" key="1">
    <citation type="submission" date="2021-02" db="EMBL/GenBank/DDBJ databases">
        <authorList>
            <person name="Palmer J.M."/>
        </authorList>
    </citation>
    <scope>NUCLEOTIDE SEQUENCE</scope>
    <source>
        <strain evidence="1">SCRP23</strain>
    </source>
</reference>
<dbReference type="AlphaFoldDB" id="A0A8T1W417"/>
<organism evidence="1 2">
    <name type="scientific">Phytophthora boehmeriae</name>
    <dbReference type="NCBI Taxonomy" id="109152"/>
    <lineage>
        <taxon>Eukaryota</taxon>
        <taxon>Sar</taxon>
        <taxon>Stramenopiles</taxon>
        <taxon>Oomycota</taxon>
        <taxon>Peronosporomycetes</taxon>
        <taxon>Peronosporales</taxon>
        <taxon>Peronosporaceae</taxon>
        <taxon>Phytophthora</taxon>
    </lineage>
</organism>
<dbReference type="EMBL" id="JAGDFL010000444">
    <property type="protein sequence ID" value="KAG7388367.1"/>
    <property type="molecule type" value="Genomic_DNA"/>
</dbReference>
<proteinExistence type="predicted"/>
<gene>
    <name evidence="1" type="ORF">PHYBOEH_007877</name>
</gene>
<name>A0A8T1W417_9STRA</name>
<sequence length="356" mass="40083">MAADEASHRLDLRGFSVDRSRFLLSVARAGAHSNGVAASSSPPRVLERSFVDLQTWDRFLHRNGTNFQRLPTRRLRKLMVTNWVRGDQAAGWRIEYRKTVKVCEAWLNSAFARLPKQQQLEFLDDALYTVAKTKQAAMRSENKHARDLQQYFTTLPLVDRVLGLILQHLGEQKDVAWLEPSCGDGRFLTALLRAGARHVVGYEIDECVHAIAAHKMQEVVATRDTKSLQAEVCLGDFLTSKRSFVPTEKVLVAVGNPPFGARDGDGSDLVHSFFRHAAHEWKAAVIAFIVPERCARPGFIDTTLLHLNGDGDDKAWMLAMEQSLADFQFEFGTGGKLKRVRQPSVLQIFSRQRCVQ</sequence>
<comment type="caution">
    <text evidence="1">The sequence shown here is derived from an EMBL/GenBank/DDBJ whole genome shotgun (WGS) entry which is preliminary data.</text>
</comment>
<keyword evidence="2" id="KW-1185">Reference proteome</keyword>
<evidence type="ECO:0000313" key="1">
    <source>
        <dbReference type="EMBL" id="KAG7388367.1"/>
    </source>
</evidence>
<protein>
    <submittedName>
        <fullName evidence="1">Uncharacterized protein</fullName>
    </submittedName>
</protein>
<evidence type="ECO:0000313" key="2">
    <source>
        <dbReference type="Proteomes" id="UP000693981"/>
    </source>
</evidence>
<dbReference type="CDD" id="cd02440">
    <property type="entry name" value="AdoMet_MTases"/>
    <property type="match status" value="1"/>
</dbReference>
<accession>A0A8T1W417</accession>
<dbReference type="OrthoDB" id="163071at2759"/>